<evidence type="ECO:0000256" key="3">
    <source>
        <dbReference type="ARBA" id="ARBA00023271"/>
    </source>
</evidence>
<dbReference type="Gene3D" id="2.40.50.140">
    <property type="entry name" value="Nucleic acid-binding proteins"/>
    <property type="match status" value="1"/>
</dbReference>
<protein>
    <recommendedName>
        <fullName evidence="4">Single-stranded DNA-binding protein</fullName>
    </recommendedName>
</protein>
<dbReference type="SUPFAM" id="SSF50249">
    <property type="entry name" value="Nucleic acid-binding proteins"/>
    <property type="match status" value="1"/>
</dbReference>
<dbReference type="Ensembl" id="ENSJHYT00000001074.1">
    <property type="protein sequence ID" value="ENSJHYP00000000849.1"/>
    <property type="gene ID" value="ENSJHYG00000000779.1"/>
</dbReference>
<proteinExistence type="inferred from homology"/>
<dbReference type="HAMAP" id="MF_00984">
    <property type="entry name" value="SSB"/>
    <property type="match status" value="1"/>
</dbReference>
<evidence type="ECO:0000256" key="2">
    <source>
        <dbReference type="ARBA" id="ARBA00023125"/>
    </source>
</evidence>
<dbReference type="GO" id="GO:0003697">
    <property type="term" value="F:single-stranded DNA binding"/>
    <property type="evidence" value="ECO:0007669"/>
    <property type="project" value="InterPro"/>
</dbReference>
<evidence type="ECO:0000256" key="1">
    <source>
        <dbReference type="ARBA" id="ARBA00004436"/>
    </source>
</evidence>
<comment type="subcellular location">
    <subcellularLocation>
        <location evidence="1">Mitochondrion matrix</location>
        <location evidence="1">Mitochondrion nucleoid</location>
    </subcellularLocation>
</comment>
<dbReference type="CDD" id="cd04496">
    <property type="entry name" value="SSB_OBF"/>
    <property type="match status" value="1"/>
</dbReference>
<evidence type="ECO:0000313" key="6">
    <source>
        <dbReference type="Proteomes" id="UP000694408"/>
    </source>
</evidence>
<dbReference type="PANTHER" id="PTHR10302:SF27">
    <property type="entry name" value="SINGLE-STRANDED DNA-BINDING PROTEIN"/>
    <property type="match status" value="1"/>
</dbReference>
<keyword evidence="2 4" id="KW-0238">DNA-binding</keyword>
<dbReference type="InterPro" id="IPR012340">
    <property type="entry name" value="NA-bd_OB-fold"/>
</dbReference>
<sequence>MAVNRVVLVGRLTRDPELRKTTSDSSVVSFTLAVDGIPSRDGKANVSFISCVAWRNTAENVAKFTHKGSLVAVDGRLQQRTYMSKDNRKVSVVEVVCDTVQFLESKQVYLTKRKDHT</sequence>
<dbReference type="Proteomes" id="UP000694408">
    <property type="component" value="Unplaced"/>
</dbReference>
<keyword evidence="3" id="KW-1135">Mitochondrion nucleoid</keyword>
<dbReference type="PROSITE" id="PS50935">
    <property type="entry name" value="SSB"/>
    <property type="match status" value="1"/>
</dbReference>
<reference evidence="5" key="1">
    <citation type="submission" date="2025-08" db="UniProtKB">
        <authorList>
            <consortium name="Ensembl"/>
        </authorList>
    </citation>
    <scope>IDENTIFICATION</scope>
</reference>
<dbReference type="InterPro" id="IPR011344">
    <property type="entry name" value="ssDNA-bd"/>
</dbReference>
<name>A0A8C5IDR1_JUNHY</name>
<dbReference type="InterPro" id="IPR000424">
    <property type="entry name" value="Primosome_PriB/ssb"/>
</dbReference>
<dbReference type="PIRSF" id="PIRSF002070">
    <property type="entry name" value="SSB"/>
    <property type="match status" value="1"/>
</dbReference>
<accession>A0A8C5IDR1</accession>
<keyword evidence="4" id="KW-0496">Mitochondrion</keyword>
<dbReference type="OMA" id="ENCATYL"/>
<dbReference type="Pfam" id="PF00436">
    <property type="entry name" value="SSB"/>
    <property type="match status" value="1"/>
</dbReference>
<dbReference type="NCBIfam" id="TIGR00621">
    <property type="entry name" value="ssb"/>
    <property type="match status" value="1"/>
</dbReference>
<dbReference type="GO" id="GO:0042645">
    <property type="term" value="C:mitochondrial nucleoid"/>
    <property type="evidence" value="ECO:0007669"/>
    <property type="project" value="UniProtKB-SubCell"/>
</dbReference>
<keyword evidence="6" id="KW-1185">Reference proteome</keyword>
<dbReference type="GO" id="GO:0006260">
    <property type="term" value="P:DNA replication"/>
    <property type="evidence" value="ECO:0007669"/>
    <property type="project" value="InterPro"/>
</dbReference>
<organism evidence="5 6">
    <name type="scientific">Junco hyemalis</name>
    <name type="common">Dark-eyed junco</name>
    <dbReference type="NCBI Taxonomy" id="40217"/>
    <lineage>
        <taxon>Eukaryota</taxon>
        <taxon>Metazoa</taxon>
        <taxon>Chordata</taxon>
        <taxon>Craniata</taxon>
        <taxon>Vertebrata</taxon>
        <taxon>Euteleostomi</taxon>
        <taxon>Archelosauria</taxon>
        <taxon>Archosauria</taxon>
        <taxon>Dinosauria</taxon>
        <taxon>Saurischia</taxon>
        <taxon>Theropoda</taxon>
        <taxon>Coelurosauria</taxon>
        <taxon>Aves</taxon>
        <taxon>Neognathae</taxon>
        <taxon>Neoaves</taxon>
        <taxon>Telluraves</taxon>
        <taxon>Australaves</taxon>
        <taxon>Passeriformes</taxon>
        <taxon>Passerellidae</taxon>
        <taxon>Junco</taxon>
    </lineage>
</organism>
<evidence type="ECO:0000256" key="4">
    <source>
        <dbReference type="PIRNR" id="PIRNR002070"/>
    </source>
</evidence>
<evidence type="ECO:0000313" key="5">
    <source>
        <dbReference type="Ensembl" id="ENSJHYP00000000849.1"/>
    </source>
</evidence>
<dbReference type="PANTHER" id="PTHR10302">
    <property type="entry name" value="SINGLE-STRANDED DNA-BINDING PROTEIN"/>
    <property type="match status" value="1"/>
</dbReference>
<reference evidence="5" key="2">
    <citation type="submission" date="2025-09" db="UniProtKB">
        <authorList>
            <consortium name="Ensembl"/>
        </authorList>
    </citation>
    <scope>IDENTIFICATION</scope>
</reference>
<dbReference type="AlphaFoldDB" id="A0A8C5IDR1"/>